<keyword evidence="5" id="KW-1185">Reference proteome</keyword>
<feature type="binding site" evidence="2">
    <location>
        <begin position="240"/>
        <end position="243"/>
    </location>
    <ligand>
        <name>dihydroxyacetone phosphate</name>
        <dbReference type="ChEBI" id="CHEBI:57642"/>
    </ligand>
</feature>
<feature type="binding site" evidence="2">
    <location>
        <position position="191"/>
    </location>
    <ligand>
        <name>dihydroxyacetone phosphate</name>
        <dbReference type="ChEBI" id="CHEBI:57642"/>
    </ligand>
</feature>
<sequence length="293" mass="31845">MLVTLNEVMKEAVEKGYAVGAFNVCNLESAMAIVQAAEEMGKGVILNYAEVHSPLLSMEIAADIMLYFAKKAKVPVCVHLDHGTSIESCIKAIQLGFTSVMIDASSDDYESNVKATAEVVRLAHSVGVTVEAELGHIFASDIGVGESSGKAETAENCENLEDVYTNPVLAKDFVERAGVDALAIAFGTTHGIYTTKPVLDLDRITQIKEQIDIPFVMHGGSGLSKEEFQTAIKNGVRKINYYTYMTLAGGKAVKEKLDEMNREDNIFFHDIALMGIDAMKENVKEAISMFSMI</sequence>
<dbReference type="Pfam" id="PF01116">
    <property type="entry name" value="F_bP_aldolase"/>
    <property type="match status" value="1"/>
</dbReference>
<reference evidence="4" key="1">
    <citation type="journal article" date="2023" name="Int. J. Syst. Evol. Microbiol.">
        <title>&lt;i&gt;Holtiella tumoricola&lt;/i&gt; gen. nov. sp. nov., isolated from a human clinical sample.</title>
        <authorList>
            <person name="Allen-Vercoe E."/>
            <person name="Daigneault M.C."/>
            <person name="Vancuren S.J."/>
            <person name="Cochrane K."/>
            <person name="O'Neal L.L."/>
            <person name="Sankaranarayanan K."/>
            <person name="Lawson P.A."/>
        </authorList>
    </citation>
    <scope>NUCLEOTIDE SEQUENCE</scope>
    <source>
        <strain evidence="4">CC70A</strain>
    </source>
</reference>
<accession>A0AA42J106</accession>
<protein>
    <submittedName>
        <fullName evidence="4">Class II fructose-bisphosphate aldolase</fullName>
    </submittedName>
</protein>
<dbReference type="AlphaFoldDB" id="A0AA42J106"/>
<feature type="binding site" evidence="3">
    <location>
        <position position="190"/>
    </location>
    <ligand>
        <name>Zn(2+)</name>
        <dbReference type="ChEBI" id="CHEBI:29105"/>
        <label>1</label>
        <note>catalytic</note>
    </ligand>
</feature>
<feature type="binding site" evidence="3">
    <location>
        <position position="82"/>
    </location>
    <ligand>
        <name>Zn(2+)</name>
        <dbReference type="ChEBI" id="CHEBI:29105"/>
        <label>1</label>
        <note>catalytic</note>
    </ligand>
</feature>
<keyword evidence="3" id="KW-0479">Metal-binding</keyword>
<dbReference type="CDD" id="cd00947">
    <property type="entry name" value="TBP_aldolase_IIB"/>
    <property type="match status" value="1"/>
</dbReference>
<gene>
    <name evidence="4" type="ORF">PBV87_10745</name>
</gene>
<evidence type="ECO:0000256" key="1">
    <source>
        <dbReference type="PIRSR" id="PIRSR001359-1"/>
    </source>
</evidence>
<dbReference type="SUPFAM" id="SSF51569">
    <property type="entry name" value="Aldolase"/>
    <property type="match status" value="1"/>
</dbReference>
<dbReference type="NCBIfam" id="TIGR00167">
    <property type="entry name" value="cbbA"/>
    <property type="match status" value="1"/>
</dbReference>
<dbReference type="PIRSF" id="PIRSF001359">
    <property type="entry name" value="F_bP_aldolase_II"/>
    <property type="match status" value="1"/>
</dbReference>
<dbReference type="Proteomes" id="UP001169242">
    <property type="component" value="Unassembled WGS sequence"/>
</dbReference>
<evidence type="ECO:0000256" key="3">
    <source>
        <dbReference type="PIRSR" id="PIRSR001359-3"/>
    </source>
</evidence>
<dbReference type="Gene3D" id="3.20.20.70">
    <property type="entry name" value="Aldolase class I"/>
    <property type="match status" value="1"/>
</dbReference>
<evidence type="ECO:0000256" key="2">
    <source>
        <dbReference type="PIRSR" id="PIRSR001359-2"/>
    </source>
</evidence>
<evidence type="ECO:0000313" key="5">
    <source>
        <dbReference type="Proteomes" id="UP001169242"/>
    </source>
</evidence>
<organism evidence="4 5">
    <name type="scientific">Holtiella tumoricola</name>
    <dbReference type="NCBI Taxonomy" id="3018743"/>
    <lineage>
        <taxon>Bacteria</taxon>
        <taxon>Bacillati</taxon>
        <taxon>Bacillota</taxon>
        <taxon>Clostridia</taxon>
        <taxon>Lachnospirales</taxon>
        <taxon>Cellulosilyticaceae</taxon>
        <taxon>Holtiella</taxon>
    </lineage>
</organism>
<feature type="binding site" evidence="3">
    <location>
        <position position="218"/>
    </location>
    <ligand>
        <name>Zn(2+)</name>
        <dbReference type="ChEBI" id="CHEBI:29105"/>
        <label>1</label>
        <note>catalytic</note>
    </ligand>
</feature>
<evidence type="ECO:0000313" key="4">
    <source>
        <dbReference type="EMBL" id="MDA3731957.1"/>
    </source>
</evidence>
<dbReference type="PANTHER" id="PTHR30304:SF0">
    <property type="entry name" value="D-TAGATOSE-1,6-BISPHOSPHATE ALDOLASE SUBUNIT GATY-RELATED"/>
    <property type="match status" value="1"/>
</dbReference>
<dbReference type="PANTHER" id="PTHR30304">
    <property type="entry name" value="D-TAGATOSE-1,6-BISPHOSPHATE ALDOLASE"/>
    <property type="match status" value="1"/>
</dbReference>
<name>A0AA42J106_9FIRM</name>
<feature type="active site" description="Proton donor" evidence="1">
    <location>
        <position position="81"/>
    </location>
</feature>
<feature type="binding site" evidence="3">
    <location>
        <position position="103"/>
    </location>
    <ligand>
        <name>Zn(2+)</name>
        <dbReference type="ChEBI" id="CHEBI:29105"/>
        <label>2</label>
    </ligand>
</feature>
<dbReference type="GO" id="GO:0005975">
    <property type="term" value="P:carbohydrate metabolic process"/>
    <property type="evidence" value="ECO:0007669"/>
    <property type="project" value="InterPro"/>
</dbReference>
<dbReference type="GO" id="GO:0016832">
    <property type="term" value="F:aldehyde-lyase activity"/>
    <property type="evidence" value="ECO:0007669"/>
    <property type="project" value="InterPro"/>
</dbReference>
<dbReference type="EMBL" id="JAQIFT010000043">
    <property type="protein sequence ID" value="MDA3731957.1"/>
    <property type="molecule type" value="Genomic_DNA"/>
</dbReference>
<feature type="binding site" evidence="3">
    <location>
        <position position="133"/>
    </location>
    <ligand>
        <name>Zn(2+)</name>
        <dbReference type="ChEBI" id="CHEBI:29105"/>
        <label>2</label>
    </ligand>
</feature>
<feature type="binding site" evidence="2">
    <location>
        <begin position="219"/>
        <end position="221"/>
    </location>
    <ligand>
        <name>dihydroxyacetone phosphate</name>
        <dbReference type="ChEBI" id="CHEBI:57642"/>
    </ligand>
</feature>
<keyword evidence="3" id="KW-0862">Zinc</keyword>
<dbReference type="InterPro" id="IPR013785">
    <property type="entry name" value="Aldolase_TIM"/>
</dbReference>
<dbReference type="RefSeq" id="WP_271012262.1">
    <property type="nucleotide sequence ID" value="NZ_JAQIFT010000043.1"/>
</dbReference>
<comment type="caution">
    <text evidence="4">The sequence shown here is derived from an EMBL/GenBank/DDBJ whole genome shotgun (WGS) entry which is preliminary data.</text>
</comment>
<comment type="cofactor">
    <cofactor evidence="3">
        <name>Zn(2+)</name>
        <dbReference type="ChEBI" id="CHEBI:29105"/>
    </cofactor>
    <text evidence="3">Binds 2 Zn(2+) ions per subunit. One is catalytic and the other provides a structural contribution.</text>
</comment>
<dbReference type="InterPro" id="IPR050246">
    <property type="entry name" value="Class_II_FBP_aldolase"/>
</dbReference>
<dbReference type="InterPro" id="IPR000771">
    <property type="entry name" value="FBA_II"/>
</dbReference>
<dbReference type="GO" id="GO:0008270">
    <property type="term" value="F:zinc ion binding"/>
    <property type="evidence" value="ECO:0007669"/>
    <property type="project" value="InterPro"/>
</dbReference>
<proteinExistence type="predicted"/>